<dbReference type="EMBL" id="FOSH01000001">
    <property type="protein sequence ID" value="SFJ78874.1"/>
    <property type="molecule type" value="Genomic_DNA"/>
</dbReference>
<organism evidence="1 2">
    <name type="scientific">Methylophaga sulfidovorans</name>
    <dbReference type="NCBI Taxonomy" id="45496"/>
    <lineage>
        <taxon>Bacteria</taxon>
        <taxon>Pseudomonadati</taxon>
        <taxon>Pseudomonadota</taxon>
        <taxon>Gammaproteobacteria</taxon>
        <taxon>Thiotrichales</taxon>
        <taxon>Piscirickettsiaceae</taxon>
        <taxon>Methylophaga</taxon>
    </lineage>
</organism>
<reference evidence="2" key="1">
    <citation type="submission" date="2016-10" db="EMBL/GenBank/DDBJ databases">
        <authorList>
            <person name="Varghese N."/>
            <person name="Submissions S."/>
        </authorList>
    </citation>
    <scope>NUCLEOTIDE SEQUENCE [LARGE SCALE GENOMIC DNA]</scope>
    <source>
        <strain evidence="2">DSM 11578</strain>
    </source>
</reference>
<keyword evidence="2" id="KW-1185">Reference proteome</keyword>
<dbReference type="OrthoDB" id="5609331at2"/>
<evidence type="ECO:0000313" key="2">
    <source>
        <dbReference type="Proteomes" id="UP000198924"/>
    </source>
</evidence>
<dbReference type="RefSeq" id="WP_091711335.1">
    <property type="nucleotide sequence ID" value="NZ_FOSH01000001.1"/>
</dbReference>
<name>A0A1I3U5R0_9GAMM</name>
<sequence>MNMPLKRPEWQRECLLAAIKELVVYYQLNPSACLALQISRNYRLLITQDDRLTIKTLWQSYAKSWWDVYCRHRNLKQRTAFYLI</sequence>
<dbReference type="Proteomes" id="UP000198924">
    <property type="component" value="Unassembled WGS sequence"/>
</dbReference>
<protein>
    <submittedName>
        <fullName evidence="1">Uncharacterized protein</fullName>
    </submittedName>
</protein>
<gene>
    <name evidence="1" type="ORF">SAMN04488079_101215</name>
</gene>
<dbReference type="AlphaFoldDB" id="A0A1I3U5R0"/>
<dbReference type="STRING" id="45496.SAMN04488079_101215"/>
<accession>A0A1I3U5R0</accession>
<evidence type="ECO:0000313" key="1">
    <source>
        <dbReference type="EMBL" id="SFJ78874.1"/>
    </source>
</evidence>
<proteinExistence type="predicted"/>